<dbReference type="EMBL" id="OV725077">
    <property type="protein sequence ID" value="CAH1391658.1"/>
    <property type="molecule type" value="Genomic_DNA"/>
</dbReference>
<proteinExistence type="predicted"/>
<gene>
    <name evidence="1" type="ORF">NEZAVI_LOCUS2639</name>
</gene>
<sequence length="55" mass="6770">MLFQNTCSVINQIIKFELASSLKRFIYLLYLRTHWLWWCYEGHNMPRMSICNLKD</sequence>
<accession>A0A9P0E880</accession>
<dbReference type="AlphaFoldDB" id="A0A9P0E880"/>
<dbReference type="Proteomes" id="UP001152798">
    <property type="component" value="Chromosome 1"/>
</dbReference>
<evidence type="ECO:0000313" key="2">
    <source>
        <dbReference type="Proteomes" id="UP001152798"/>
    </source>
</evidence>
<keyword evidence="2" id="KW-1185">Reference proteome</keyword>
<name>A0A9P0E880_NEZVI</name>
<protein>
    <submittedName>
        <fullName evidence="1">Uncharacterized protein</fullName>
    </submittedName>
</protein>
<organism evidence="1 2">
    <name type="scientific">Nezara viridula</name>
    <name type="common">Southern green stink bug</name>
    <name type="synonym">Cimex viridulus</name>
    <dbReference type="NCBI Taxonomy" id="85310"/>
    <lineage>
        <taxon>Eukaryota</taxon>
        <taxon>Metazoa</taxon>
        <taxon>Ecdysozoa</taxon>
        <taxon>Arthropoda</taxon>
        <taxon>Hexapoda</taxon>
        <taxon>Insecta</taxon>
        <taxon>Pterygota</taxon>
        <taxon>Neoptera</taxon>
        <taxon>Paraneoptera</taxon>
        <taxon>Hemiptera</taxon>
        <taxon>Heteroptera</taxon>
        <taxon>Panheteroptera</taxon>
        <taxon>Pentatomomorpha</taxon>
        <taxon>Pentatomoidea</taxon>
        <taxon>Pentatomidae</taxon>
        <taxon>Pentatominae</taxon>
        <taxon>Nezara</taxon>
    </lineage>
</organism>
<reference evidence="1" key="1">
    <citation type="submission" date="2022-01" db="EMBL/GenBank/DDBJ databases">
        <authorList>
            <person name="King R."/>
        </authorList>
    </citation>
    <scope>NUCLEOTIDE SEQUENCE</scope>
</reference>
<evidence type="ECO:0000313" key="1">
    <source>
        <dbReference type="EMBL" id="CAH1391658.1"/>
    </source>
</evidence>